<dbReference type="Gene3D" id="2.80.10.50">
    <property type="match status" value="1"/>
</dbReference>
<name>A0A067NWL2_PLEO1</name>
<organism evidence="1 2">
    <name type="scientific">Pleurotus ostreatus (strain PC15)</name>
    <name type="common">Oyster mushroom</name>
    <dbReference type="NCBI Taxonomy" id="1137138"/>
    <lineage>
        <taxon>Eukaryota</taxon>
        <taxon>Fungi</taxon>
        <taxon>Dikarya</taxon>
        <taxon>Basidiomycota</taxon>
        <taxon>Agaricomycotina</taxon>
        <taxon>Agaricomycetes</taxon>
        <taxon>Agaricomycetidae</taxon>
        <taxon>Agaricales</taxon>
        <taxon>Pleurotineae</taxon>
        <taxon>Pleurotaceae</taxon>
        <taxon>Pleurotus</taxon>
    </lineage>
</organism>
<gene>
    <name evidence="1" type="ORF">PLEOSDRAFT_156031</name>
</gene>
<reference evidence="2" key="1">
    <citation type="journal article" date="2014" name="Proc. Natl. Acad. Sci. U.S.A.">
        <title>Extensive sampling of basidiomycete genomes demonstrates inadequacy of the white-rot/brown-rot paradigm for wood decay fungi.</title>
        <authorList>
            <person name="Riley R."/>
            <person name="Salamov A.A."/>
            <person name="Brown D.W."/>
            <person name="Nagy L.G."/>
            <person name="Floudas D."/>
            <person name="Held B.W."/>
            <person name="Levasseur A."/>
            <person name="Lombard V."/>
            <person name="Morin E."/>
            <person name="Otillar R."/>
            <person name="Lindquist E.A."/>
            <person name="Sun H."/>
            <person name="LaButti K.M."/>
            <person name="Schmutz J."/>
            <person name="Jabbour D."/>
            <person name="Luo H."/>
            <person name="Baker S.E."/>
            <person name="Pisabarro A.G."/>
            <person name="Walton J.D."/>
            <person name="Blanchette R.A."/>
            <person name="Henrissat B."/>
            <person name="Martin F."/>
            <person name="Cullen D."/>
            <person name="Hibbett D.S."/>
            <person name="Grigoriev I.V."/>
        </authorList>
    </citation>
    <scope>NUCLEOTIDE SEQUENCE [LARGE SCALE GENOMIC DNA]</scope>
    <source>
        <strain evidence="2">PC15</strain>
    </source>
</reference>
<evidence type="ECO:0000313" key="2">
    <source>
        <dbReference type="Proteomes" id="UP000027073"/>
    </source>
</evidence>
<accession>A0A067NWL2</accession>
<dbReference type="Proteomes" id="UP000027073">
    <property type="component" value="Unassembled WGS sequence"/>
</dbReference>
<evidence type="ECO:0008006" key="3">
    <source>
        <dbReference type="Google" id="ProtNLM"/>
    </source>
</evidence>
<dbReference type="SUPFAM" id="SSF50370">
    <property type="entry name" value="Ricin B-like lectins"/>
    <property type="match status" value="1"/>
</dbReference>
<dbReference type="AlphaFoldDB" id="A0A067NWL2"/>
<protein>
    <recommendedName>
        <fullName evidence="3">Ricin B lectin domain-containing protein</fullName>
    </recommendedName>
</protein>
<evidence type="ECO:0000313" key="1">
    <source>
        <dbReference type="EMBL" id="KDQ31365.1"/>
    </source>
</evidence>
<dbReference type="VEuPathDB" id="FungiDB:PLEOSDRAFT_156031"/>
<proteinExistence type="predicted"/>
<sequence>MVMTVRPGVYAIRNCAHAKSYLTPHHSSGRAGTRLYAEHWLNEGLQKWDVQYNSRSGAYRIENFGHAGVFLTTADSSRRYAPHAEINSYVEEWVIHEAPSGHGFYIIKAGEQDQVLEVESGGFEVLVNDRDPPRTPKRQIWYFEAD</sequence>
<dbReference type="OrthoDB" id="10373863at2759"/>
<dbReference type="EMBL" id="KL198006">
    <property type="protein sequence ID" value="KDQ31365.1"/>
    <property type="molecule type" value="Genomic_DNA"/>
</dbReference>
<dbReference type="InParanoid" id="A0A067NWL2"/>
<dbReference type="InterPro" id="IPR035992">
    <property type="entry name" value="Ricin_B-like_lectins"/>
</dbReference>
<dbReference type="HOGENOM" id="CLU_1778264_0_0_1"/>